<gene>
    <name evidence="2" type="ORF">BURPS1710A_A1417</name>
</gene>
<evidence type="ECO:0000313" key="2">
    <source>
        <dbReference type="EMBL" id="EET05487.1"/>
    </source>
</evidence>
<sequence length="152" mass="16485">MSAVIARRDFRPTVRRDAPIVRRPRASPHRARASSLFRVLMRAHPATRPRPNSAPGVGASLSKNSIAAAGRCAAAAAASERMPACADSSRDKPARTRRAPRRRDLGALRPVGAAMRAVPFARPSTRNFPALFFLGKRMMIAAHPAHPHTETL</sequence>
<protein>
    <submittedName>
        <fullName evidence="2">Uncharacterized protein</fullName>
    </submittedName>
</protein>
<proteinExistence type="predicted"/>
<dbReference type="EMBL" id="CM000833">
    <property type="protein sequence ID" value="EET05487.1"/>
    <property type="molecule type" value="Genomic_DNA"/>
</dbReference>
<reference evidence="2" key="1">
    <citation type="submission" date="2009-05" db="EMBL/GenBank/DDBJ databases">
        <authorList>
            <person name="Harkins D.M."/>
            <person name="DeShazer D."/>
            <person name="Woods D.E."/>
            <person name="Brinkac L.M."/>
            <person name="Brown K.A."/>
            <person name="Hung G.C."/>
            <person name="Tuanyok A."/>
            <person name="Zhang B."/>
            <person name="Nierman W.C."/>
        </authorList>
    </citation>
    <scope>NUCLEOTIDE SEQUENCE [LARGE SCALE GENOMIC DNA]</scope>
    <source>
        <strain evidence="2">1710a</strain>
    </source>
</reference>
<feature type="region of interest" description="Disordered" evidence="1">
    <location>
        <begin position="79"/>
        <end position="103"/>
    </location>
</feature>
<dbReference type="AlphaFoldDB" id="A0A0E1W7E2"/>
<organism evidence="2">
    <name type="scientific">Burkholderia pseudomallei 1710a</name>
    <dbReference type="NCBI Taxonomy" id="320371"/>
    <lineage>
        <taxon>Bacteria</taxon>
        <taxon>Pseudomonadati</taxon>
        <taxon>Pseudomonadota</taxon>
        <taxon>Betaproteobacteria</taxon>
        <taxon>Burkholderiales</taxon>
        <taxon>Burkholderiaceae</taxon>
        <taxon>Burkholderia</taxon>
        <taxon>pseudomallei group</taxon>
    </lineage>
</organism>
<name>A0A0E1W7E2_BURPE</name>
<dbReference type="HOGENOM" id="CLU_144648_0_0_4"/>
<accession>A0A0E1W7E2</accession>
<evidence type="ECO:0000256" key="1">
    <source>
        <dbReference type="SAM" id="MobiDB-lite"/>
    </source>
</evidence>
<dbReference type="Proteomes" id="UP000001812">
    <property type="component" value="Chromosome II"/>
</dbReference>